<proteinExistence type="predicted"/>
<evidence type="ECO:0000256" key="5">
    <source>
        <dbReference type="ARBA" id="ARBA00023204"/>
    </source>
</evidence>
<accession>A0A9P6CN30</accession>
<comment type="subcellular location">
    <subcellularLocation>
        <location evidence="1">Nucleus</location>
    </subcellularLocation>
</comment>
<dbReference type="GO" id="GO:0033065">
    <property type="term" value="C:Rad51C-XRCC3 complex"/>
    <property type="evidence" value="ECO:0007669"/>
    <property type="project" value="TreeGrafter"/>
</dbReference>
<dbReference type="AlphaFoldDB" id="A0A9P6CN30"/>
<comment type="caution">
    <text evidence="8">The sequence shown here is derived from an EMBL/GenBank/DDBJ whole genome shotgun (WGS) entry which is preliminary data.</text>
</comment>
<dbReference type="GO" id="GO:0005524">
    <property type="term" value="F:ATP binding"/>
    <property type="evidence" value="ECO:0007669"/>
    <property type="project" value="UniProtKB-KW"/>
</dbReference>
<evidence type="ECO:0000313" key="8">
    <source>
        <dbReference type="EMBL" id="KAF9467890.1"/>
    </source>
</evidence>
<organism evidence="8 9">
    <name type="scientific">Collybia nuda</name>
    <dbReference type="NCBI Taxonomy" id="64659"/>
    <lineage>
        <taxon>Eukaryota</taxon>
        <taxon>Fungi</taxon>
        <taxon>Dikarya</taxon>
        <taxon>Basidiomycota</taxon>
        <taxon>Agaricomycotina</taxon>
        <taxon>Agaricomycetes</taxon>
        <taxon>Agaricomycetidae</taxon>
        <taxon>Agaricales</taxon>
        <taxon>Tricholomatineae</taxon>
        <taxon>Clitocybaceae</taxon>
        <taxon>Collybia</taxon>
    </lineage>
</organism>
<dbReference type="GO" id="GO:0000707">
    <property type="term" value="P:meiotic DNA recombinase assembly"/>
    <property type="evidence" value="ECO:0007669"/>
    <property type="project" value="TreeGrafter"/>
</dbReference>
<dbReference type="Proteomes" id="UP000807353">
    <property type="component" value="Unassembled WGS sequence"/>
</dbReference>
<dbReference type="GO" id="GO:0008821">
    <property type="term" value="F:crossover junction DNA endonuclease activity"/>
    <property type="evidence" value="ECO:0007669"/>
    <property type="project" value="TreeGrafter"/>
</dbReference>
<protein>
    <recommendedName>
        <fullName evidence="7">Rad51-like C-terminal domain-containing protein</fullName>
    </recommendedName>
</protein>
<dbReference type="GO" id="GO:0005657">
    <property type="term" value="C:replication fork"/>
    <property type="evidence" value="ECO:0007669"/>
    <property type="project" value="TreeGrafter"/>
</dbReference>
<dbReference type="PANTHER" id="PTHR46239">
    <property type="entry name" value="DNA REPAIR PROTEIN RAD51 HOMOLOG 3 RAD51C"/>
    <property type="match status" value="1"/>
</dbReference>
<evidence type="ECO:0000259" key="7">
    <source>
        <dbReference type="Pfam" id="PF08423"/>
    </source>
</evidence>
<dbReference type="EMBL" id="MU150235">
    <property type="protein sequence ID" value="KAF9467890.1"/>
    <property type="molecule type" value="Genomic_DNA"/>
</dbReference>
<feature type="domain" description="Rad51-like C-terminal" evidence="7">
    <location>
        <begin position="82"/>
        <end position="301"/>
    </location>
</feature>
<keyword evidence="6" id="KW-0539">Nucleus</keyword>
<gene>
    <name evidence="8" type="ORF">BDZ94DRAFT_1247996</name>
</gene>
<name>A0A9P6CN30_9AGAR</name>
<evidence type="ECO:0000256" key="6">
    <source>
        <dbReference type="ARBA" id="ARBA00023242"/>
    </source>
</evidence>
<evidence type="ECO:0000256" key="4">
    <source>
        <dbReference type="ARBA" id="ARBA00022840"/>
    </source>
</evidence>
<keyword evidence="2" id="KW-0547">Nucleotide-binding</keyword>
<keyword evidence="9" id="KW-1185">Reference proteome</keyword>
<sequence length="322" mass="34419">MSSRPLSSLNIPRSTLSALTRAGYETVQDLQSIESAEYLAQDLKISISEAESVFAPSQKPPTPFATLPLTQSAASMAKIAEKFTTRSSTIDKLLSGGIQRGHILEISGPPGTPKEVVAANIVTSFVEAGEGVIFVDTQNMTSPASLNDSLQTSKNLPSHYLDLVHHLNIRTLPDLVLFMHNLPSLLATHPKVSLLILSSISFLLQGGQNLTITSKHAILEKFKQVLVQASASRNLTIVSTSQLATKILNADGSPGTFDTGARGVMVPQLGTTYLPSGRTYRIIFVPETKSSGIIKVLSSPIYQGKGPAPKMPYSVSRDGQVP</sequence>
<dbReference type="GO" id="GO:0007131">
    <property type="term" value="P:reciprocal meiotic recombination"/>
    <property type="evidence" value="ECO:0007669"/>
    <property type="project" value="TreeGrafter"/>
</dbReference>
<dbReference type="Gene3D" id="3.40.50.300">
    <property type="entry name" value="P-loop containing nucleotide triphosphate hydrolases"/>
    <property type="match status" value="1"/>
</dbReference>
<dbReference type="OrthoDB" id="5957327at2759"/>
<dbReference type="Pfam" id="PF08423">
    <property type="entry name" value="Rad51"/>
    <property type="match status" value="1"/>
</dbReference>
<evidence type="ECO:0000256" key="2">
    <source>
        <dbReference type="ARBA" id="ARBA00022741"/>
    </source>
</evidence>
<dbReference type="InterPro" id="IPR052093">
    <property type="entry name" value="HR_Repair_Mediator"/>
</dbReference>
<evidence type="ECO:0000256" key="3">
    <source>
        <dbReference type="ARBA" id="ARBA00022763"/>
    </source>
</evidence>
<evidence type="ECO:0000313" key="9">
    <source>
        <dbReference type="Proteomes" id="UP000807353"/>
    </source>
</evidence>
<dbReference type="InterPro" id="IPR027417">
    <property type="entry name" value="P-loop_NTPase"/>
</dbReference>
<keyword evidence="5" id="KW-0234">DNA repair</keyword>
<dbReference type="GO" id="GO:0000400">
    <property type="term" value="F:four-way junction DNA binding"/>
    <property type="evidence" value="ECO:0007669"/>
    <property type="project" value="TreeGrafter"/>
</dbReference>
<dbReference type="SUPFAM" id="SSF52540">
    <property type="entry name" value="P-loop containing nucleoside triphosphate hydrolases"/>
    <property type="match status" value="1"/>
</dbReference>
<reference evidence="8" key="1">
    <citation type="submission" date="2020-11" db="EMBL/GenBank/DDBJ databases">
        <authorList>
            <consortium name="DOE Joint Genome Institute"/>
            <person name="Ahrendt S."/>
            <person name="Riley R."/>
            <person name="Andreopoulos W."/>
            <person name="Labutti K."/>
            <person name="Pangilinan J."/>
            <person name="Ruiz-Duenas F.J."/>
            <person name="Barrasa J.M."/>
            <person name="Sanchez-Garcia M."/>
            <person name="Camarero S."/>
            <person name="Miyauchi S."/>
            <person name="Serrano A."/>
            <person name="Linde D."/>
            <person name="Babiker R."/>
            <person name="Drula E."/>
            <person name="Ayuso-Fernandez I."/>
            <person name="Pacheco R."/>
            <person name="Padilla G."/>
            <person name="Ferreira P."/>
            <person name="Barriuso J."/>
            <person name="Kellner H."/>
            <person name="Castanera R."/>
            <person name="Alfaro M."/>
            <person name="Ramirez L."/>
            <person name="Pisabarro A.G."/>
            <person name="Kuo A."/>
            <person name="Tritt A."/>
            <person name="Lipzen A."/>
            <person name="He G."/>
            <person name="Yan M."/>
            <person name="Ng V."/>
            <person name="Cullen D."/>
            <person name="Martin F."/>
            <person name="Rosso M.-N."/>
            <person name="Henrissat B."/>
            <person name="Hibbett D."/>
            <person name="Martinez A.T."/>
            <person name="Grigoriev I.V."/>
        </authorList>
    </citation>
    <scope>NUCLEOTIDE SEQUENCE</scope>
    <source>
        <strain evidence="8">CBS 247.69</strain>
    </source>
</reference>
<dbReference type="InterPro" id="IPR013632">
    <property type="entry name" value="Rad51_C"/>
</dbReference>
<evidence type="ECO:0000256" key="1">
    <source>
        <dbReference type="ARBA" id="ARBA00004123"/>
    </source>
</evidence>
<keyword evidence="3" id="KW-0227">DNA damage</keyword>
<dbReference type="PANTHER" id="PTHR46239:SF1">
    <property type="entry name" value="DNA REPAIR PROTEIN RAD51 HOMOLOG 3"/>
    <property type="match status" value="1"/>
</dbReference>
<dbReference type="GO" id="GO:0033063">
    <property type="term" value="C:Rad51B-Rad51C-Rad51D-XRCC2 complex"/>
    <property type="evidence" value="ECO:0007669"/>
    <property type="project" value="TreeGrafter"/>
</dbReference>
<keyword evidence="4" id="KW-0067">ATP-binding</keyword>